<dbReference type="Proteomes" id="UP000477782">
    <property type="component" value="Unassembled WGS sequence"/>
</dbReference>
<proteinExistence type="predicted"/>
<sequence length="333" mass="35316">MTEAWLVLSDRAPVAEDEAQTIQAGVFVVELALPIAEAAVLLDFHTAGATPHTFTLFHDPLAGIVLIHRQGQVVARHALPGPLPYQSATGRLSLHFDVAANHWQMKLELLGVADAPVLVSQGTRPLALRSADLHGLSRGPARAARHGAVLWFGLTRGADLPARAPWIGQRTPVETARGPVMAGHLRPGELIATADGGLLPLRRVRRLDLPACGSFAPVILRAPFFGASHDLLVSSDQKLALSGAEVEYLFSEDEVLVEAGALVDGRTALAERRRAVASVLALEFDHPALLLADGCALLAARPGDAAPRRVLQSYEALTLMAMLGRAGGVRRSA</sequence>
<evidence type="ECO:0000313" key="2">
    <source>
        <dbReference type="EMBL" id="NEY90057.1"/>
    </source>
</evidence>
<feature type="domain" description="Hedgehog/Intein (Hint)" evidence="1">
    <location>
        <begin position="171"/>
        <end position="296"/>
    </location>
</feature>
<protein>
    <recommendedName>
        <fullName evidence="1">Hedgehog/Intein (Hint) domain-containing protein</fullName>
    </recommendedName>
</protein>
<name>A0A6M0QRI1_9RHOB</name>
<accession>A0A6M0QRI1</accession>
<evidence type="ECO:0000313" key="3">
    <source>
        <dbReference type="Proteomes" id="UP000477782"/>
    </source>
</evidence>
<dbReference type="InterPro" id="IPR028992">
    <property type="entry name" value="Hedgehog/Intein_dom"/>
</dbReference>
<evidence type="ECO:0000259" key="1">
    <source>
        <dbReference type="Pfam" id="PF13403"/>
    </source>
</evidence>
<gene>
    <name evidence="2" type="ORF">G4Z14_07065</name>
</gene>
<keyword evidence="3" id="KW-1185">Reference proteome</keyword>
<dbReference type="EMBL" id="JAAIVJ010000003">
    <property type="protein sequence ID" value="NEY90057.1"/>
    <property type="molecule type" value="Genomic_DNA"/>
</dbReference>
<organism evidence="2 3">
    <name type="scientific">Tabrizicola oligotrophica</name>
    <dbReference type="NCBI Taxonomy" id="2710650"/>
    <lineage>
        <taxon>Bacteria</taxon>
        <taxon>Pseudomonadati</taxon>
        <taxon>Pseudomonadota</taxon>
        <taxon>Alphaproteobacteria</taxon>
        <taxon>Rhodobacterales</taxon>
        <taxon>Paracoccaceae</taxon>
        <taxon>Tabrizicola</taxon>
    </lineage>
</organism>
<dbReference type="AlphaFoldDB" id="A0A6M0QRI1"/>
<reference evidence="2 3" key="1">
    <citation type="submission" date="2020-02" db="EMBL/GenBank/DDBJ databases">
        <authorList>
            <person name="Chen W.-M."/>
        </authorList>
    </citation>
    <scope>NUCLEOTIDE SEQUENCE [LARGE SCALE GENOMIC DNA]</scope>
    <source>
        <strain evidence="2 3">KMS-5</strain>
    </source>
</reference>
<comment type="caution">
    <text evidence="2">The sequence shown here is derived from an EMBL/GenBank/DDBJ whole genome shotgun (WGS) entry which is preliminary data.</text>
</comment>
<dbReference type="RefSeq" id="WP_164624122.1">
    <property type="nucleotide sequence ID" value="NZ_JAAIVJ010000003.1"/>
</dbReference>
<dbReference type="Pfam" id="PF13403">
    <property type="entry name" value="Hint_2"/>
    <property type="match status" value="1"/>
</dbReference>